<dbReference type="InterPro" id="IPR014978">
    <property type="entry name" value="Gln-Leu-Gln_QLQ"/>
</dbReference>
<evidence type="ECO:0000256" key="5">
    <source>
        <dbReference type="RuleBase" id="RU367127"/>
    </source>
</evidence>
<dbReference type="PANTHER" id="PTHR31602:SF101">
    <property type="entry name" value="GROWTH-REGULATING FACTOR 7"/>
    <property type="match status" value="1"/>
</dbReference>
<evidence type="ECO:0000259" key="7">
    <source>
        <dbReference type="PROSITE" id="PS51666"/>
    </source>
</evidence>
<evidence type="ECO:0000256" key="4">
    <source>
        <dbReference type="PROSITE-ProRule" id="PRU01002"/>
    </source>
</evidence>
<dbReference type="GO" id="GO:0005524">
    <property type="term" value="F:ATP binding"/>
    <property type="evidence" value="ECO:0007669"/>
    <property type="project" value="UniProtKB-UniRule"/>
</dbReference>
<protein>
    <recommendedName>
        <fullName evidence="5">Growth-regulating factor</fullName>
    </recommendedName>
</protein>
<comment type="caution">
    <text evidence="9">The sequence shown here is derived from an EMBL/GenBank/DDBJ whole genome shotgun (WGS) entry which is preliminary data.</text>
</comment>
<dbReference type="SMART" id="SM00951">
    <property type="entry name" value="QLQ"/>
    <property type="match status" value="1"/>
</dbReference>
<sequence length="433" mass="47326">MGKGATSEVSLTKVWIENNLDRPFDGGGGGGGGVGPTESNSGGANEVVLVDHTNIHHRDAQYSSVCTNNSQPFHLFSSYLDNPYKGEMVPLFTNAQWTELERQAMIYKYMVSSVPVPPHLLHPTYASYNNNVGYSKNGAGGLIEPGRCKRTDGKKWRCSRDVAPHQKYCERHLHRGRPRSRKPVEINNNNSTNNGDDNHKKPRLQQTPKQHFTPPTAKTINLNTISATPSYKGNGNRDLGLMMESEMVTMNGALLELSNMGFSNDEGSSAIFHQDYMDQHILSYSNYPEAPIGLIDAWSVDNNNNILNSITNQNVNIESADHENFNPWLNLSIAMASGVNVLDDEMGVGKGADFCDDGASWLNPVSWEQFGPGGPLAEAFLRNRVSPQNSVGGPTATAVSSPSGVIQRTLFSSSDSSVCNSPSEIAFQKIKYT</sequence>
<dbReference type="Pfam" id="PF08879">
    <property type="entry name" value="WRC"/>
    <property type="match status" value="1"/>
</dbReference>
<comment type="domain">
    <text evidence="5">The QLQ domain and WRC domain may be involved in protein-protein interaction and DNA-binding, respectively.</text>
</comment>
<accession>A0ABD3EHD1</accession>
<dbReference type="InterPro" id="IPR014977">
    <property type="entry name" value="WRC_dom"/>
</dbReference>
<gene>
    <name evidence="9" type="ORF">CASFOL_003372</name>
</gene>
<evidence type="ECO:0000256" key="3">
    <source>
        <dbReference type="ARBA" id="ARBA00023242"/>
    </source>
</evidence>
<dbReference type="Pfam" id="PF08880">
    <property type="entry name" value="QLQ"/>
    <property type="match status" value="1"/>
</dbReference>
<keyword evidence="3 4" id="KW-0539">Nucleus</keyword>
<evidence type="ECO:0000313" key="9">
    <source>
        <dbReference type="EMBL" id="KAL3653691.1"/>
    </source>
</evidence>
<feature type="domain" description="WRC" evidence="8">
    <location>
        <begin position="142"/>
        <end position="186"/>
    </location>
</feature>
<keyword evidence="5" id="KW-0010">Activator</keyword>
<feature type="short sequence motif" description="Bipartite nuclear localization signal" evidence="4">
    <location>
        <begin position="147"/>
        <end position="157"/>
    </location>
</feature>
<keyword evidence="5" id="KW-0804">Transcription</keyword>
<organism evidence="9 10">
    <name type="scientific">Castilleja foliolosa</name>
    <dbReference type="NCBI Taxonomy" id="1961234"/>
    <lineage>
        <taxon>Eukaryota</taxon>
        <taxon>Viridiplantae</taxon>
        <taxon>Streptophyta</taxon>
        <taxon>Embryophyta</taxon>
        <taxon>Tracheophyta</taxon>
        <taxon>Spermatophyta</taxon>
        <taxon>Magnoliopsida</taxon>
        <taxon>eudicotyledons</taxon>
        <taxon>Gunneridae</taxon>
        <taxon>Pentapetalae</taxon>
        <taxon>asterids</taxon>
        <taxon>lamiids</taxon>
        <taxon>Lamiales</taxon>
        <taxon>Orobanchaceae</taxon>
        <taxon>Pedicularideae</taxon>
        <taxon>Castillejinae</taxon>
        <taxon>Castilleja</taxon>
    </lineage>
</organism>
<evidence type="ECO:0000256" key="6">
    <source>
        <dbReference type="SAM" id="MobiDB-lite"/>
    </source>
</evidence>
<evidence type="ECO:0000313" key="10">
    <source>
        <dbReference type="Proteomes" id="UP001632038"/>
    </source>
</evidence>
<comment type="function">
    <text evidence="5">Transcription activator.</text>
</comment>
<evidence type="ECO:0000256" key="2">
    <source>
        <dbReference type="ARBA" id="ARBA00008122"/>
    </source>
</evidence>
<reference evidence="10" key="1">
    <citation type="journal article" date="2024" name="IScience">
        <title>Strigolactones Initiate the Formation of Haustorium-like Structures in Castilleja.</title>
        <authorList>
            <person name="Buerger M."/>
            <person name="Peterson D."/>
            <person name="Chory J."/>
        </authorList>
    </citation>
    <scope>NUCLEOTIDE SEQUENCE [LARGE SCALE GENOMIC DNA]</scope>
</reference>
<keyword evidence="10" id="KW-1185">Reference proteome</keyword>
<dbReference type="PROSITE" id="PS51667">
    <property type="entry name" value="WRC"/>
    <property type="match status" value="1"/>
</dbReference>
<feature type="short sequence motif" description="Bipartite nuclear localization signal" evidence="4">
    <location>
        <begin position="175"/>
        <end position="182"/>
    </location>
</feature>
<feature type="region of interest" description="Disordered" evidence="6">
    <location>
        <begin position="22"/>
        <end position="43"/>
    </location>
</feature>
<comment type="similarity">
    <text evidence="2 5">Belongs to the GRF family.</text>
</comment>
<keyword evidence="5" id="KW-0805">Transcription regulation</keyword>
<feature type="domain" description="QLQ" evidence="7">
    <location>
        <begin position="91"/>
        <end position="126"/>
    </location>
</feature>
<proteinExistence type="inferred from homology"/>
<dbReference type="InterPro" id="IPR031137">
    <property type="entry name" value="GRF"/>
</dbReference>
<comment type="subcellular location">
    <subcellularLocation>
        <location evidence="1 4 5">Nucleus</location>
    </subcellularLocation>
</comment>
<name>A0ABD3EHD1_9LAMI</name>
<dbReference type="GO" id="GO:0099402">
    <property type="term" value="P:plant organ development"/>
    <property type="evidence" value="ECO:0007669"/>
    <property type="project" value="UniProtKB-ARBA"/>
</dbReference>
<dbReference type="Proteomes" id="UP001632038">
    <property type="component" value="Unassembled WGS sequence"/>
</dbReference>
<dbReference type="PROSITE" id="PS51666">
    <property type="entry name" value="QLQ"/>
    <property type="match status" value="1"/>
</dbReference>
<evidence type="ECO:0000259" key="8">
    <source>
        <dbReference type="PROSITE" id="PS51667"/>
    </source>
</evidence>
<feature type="region of interest" description="Disordered" evidence="6">
    <location>
        <begin position="169"/>
        <end position="216"/>
    </location>
</feature>
<dbReference type="GO" id="GO:0005634">
    <property type="term" value="C:nucleus"/>
    <property type="evidence" value="ECO:0007669"/>
    <property type="project" value="UniProtKB-SubCell"/>
</dbReference>
<dbReference type="AlphaFoldDB" id="A0ABD3EHD1"/>
<feature type="compositionally biased region" description="Basic residues" evidence="6">
    <location>
        <begin position="172"/>
        <end position="181"/>
    </location>
</feature>
<dbReference type="EMBL" id="JAVIJP010000005">
    <property type="protein sequence ID" value="KAL3653691.1"/>
    <property type="molecule type" value="Genomic_DNA"/>
</dbReference>
<feature type="compositionally biased region" description="Gly residues" evidence="6">
    <location>
        <begin position="25"/>
        <end position="35"/>
    </location>
</feature>
<dbReference type="PANTHER" id="PTHR31602">
    <property type="entry name" value="GROWTH-REGULATING FACTOR 5"/>
    <property type="match status" value="1"/>
</dbReference>
<evidence type="ECO:0000256" key="1">
    <source>
        <dbReference type="ARBA" id="ARBA00004123"/>
    </source>
</evidence>
<dbReference type="GO" id="GO:0006351">
    <property type="term" value="P:DNA-templated transcription"/>
    <property type="evidence" value="ECO:0007669"/>
    <property type="project" value="UniProtKB-UniRule"/>
</dbReference>